<dbReference type="GO" id="GO:0016491">
    <property type="term" value="F:oxidoreductase activity"/>
    <property type="evidence" value="ECO:0007669"/>
    <property type="project" value="UniProtKB-KW"/>
</dbReference>
<keyword evidence="1" id="KW-0560">Oxidoreductase</keyword>
<dbReference type="OrthoDB" id="214253at2"/>
<reference evidence="4" key="1">
    <citation type="submission" date="2006-12" db="EMBL/GenBank/DDBJ databases">
        <title>Complete sequence of Halorhodospira halophila SL1.</title>
        <authorList>
            <consortium name="US DOE Joint Genome Institute"/>
            <person name="Copeland A."/>
            <person name="Lucas S."/>
            <person name="Lapidus A."/>
            <person name="Barry K."/>
            <person name="Detter J.C."/>
            <person name="Glavina del Rio T."/>
            <person name="Hammon N."/>
            <person name="Israni S."/>
            <person name="Dalin E."/>
            <person name="Tice H."/>
            <person name="Pitluck S."/>
            <person name="Saunders E."/>
            <person name="Brettin T."/>
            <person name="Bruce D."/>
            <person name="Han C."/>
            <person name="Tapia R."/>
            <person name="Schmutz J."/>
            <person name="Larimer F."/>
            <person name="Land M."/>
            <person name="Hauser L."/>
            <person name="Kyrpides N."/>
            <person name="Mikhailova N."/>
            <person name="Hoff W."/>
            <person name="Richardson P."/>
        </authorList>
    </citation>
    <scope>NUCLEOTIDE SEQUENCE [LARGE SCALE GENOMIC DNA]</scope>
    <source>
        <strain evidence="4">DSM 244 / SL1</strain>
    </source>
</reference>
<protein>
    <submittedName>
        <fullName evidence="3">FAD dependent oxidoreductase</fullName>
    </submittedName>
</protein>
<dbReference type="eggNOG" id="COG0665">
    <property type="taxonomic scope" value="Bacteria"/>
</dbReference>
<evidence type="ECO:0000259" key="2">
    <source>
        <dbReference type="Pfam" id="PF01266"/>
    </source>
</evidence>
<keyword evidence="4" id="KW-1185">Reference proteome</keyword>
<evidence type="ECO:0000256" key="1">
    <source>
        <dbReference type="ARBA" id="ARBA00023002"/>
    </source>
</evidence>
<dbReference type="GO" id="GO:0005737">
    <property type="term" value="C:cytoplasm"/>
    <property type="evidence" value="ECO:0007669"/>
    <property type="project" value="TreeGrafter"/>
</dbReference>
<dbReference type="STRING" id="349124.Hhal_1669"/>
<evidence type="ECO:0000313" key="3">
    <source>
        <dbReference type="EMBL" id="ABM62433.1"/>
    </source>
</evidence>
<organism evidence="3 4">
    <name type="scientific">Halorhodospira halophila (strain DSM 244 / SL1)</name>
    <name type="common">Ectothiorhodospira halophila (strain DSM 244 / SL1)</name>
    <dbReference type="NCBI Taxonomy" id="349124"/>
    <lineage>
        <taxon>Bacteria</taxon>
        <taxon>Pseudomonadati</taxon>
        <taxon>Pseudomonadota</taxon>
        <taxon>Gammaproteobacteria</taxon>
        <taxon>Chromatiales</taxon>
        <taxon>Ectothiorhodospiraceae</taxon>
        <taxon>Halorhodospira</taxon>
    </lineage>
</organism>
<dbReference type="SUPFAM" id="SSF54373">
    <property type="entry name" value="FAD-linked reductases, C-terminal domain"/>
    <property type="match status" value="1"/>
</dbReference>
<name>A1WXM1_HALHL</name>
<dbReference type="HOGENOM" id="CLU_066614_0_0_6"/>
<dbReference type="Gene3D" id="3.30.9.10">
    <property type="entry name" value="D-Amino Acid Oxidase, subunit A, domain 2"/>
    <property type="match status" value="1"/>
</dbReference>
<dbReference type="RefSeq" id="WP_011814455.1">
    <property type="nucleotide sequence ID" value="NC_008789.1"/>
</dbReference>
<dbReference type="InterPro" id="IPR006076">
    <property type="entry name" value="FAD-dep_OxRdtase"/>
</dbReference>
<dbReference type="SUPFAM" id="SSF51971">
    <property type="entry name" value="Nucleotide-binding domain"/>
    <property type="match status" value="1"/>
</dbReference>
<dbReference type="Gene3D" id="3.50.50.60">
    <property type="entry name" value="FAD/NAD(P)-binding domain"/>
    <property type="match status" value="1"/>
</dbReference>
<dbReference type="PANTHER" id="PTHR13847">
    <property type="entry name" value="SARCOSINE DEHYDROGENASE-RELATED"/>
    <property type="match status" value="1"/>
</dbReference>
<proteinExistence type="predicted"/>
<dbReference type="InterPro" id="IPR036188">
    <property type="entry name" value="FAD/NAD-bd_sf"/>
</dbReference>
<reference evidence="3 4" key="2">
    <citation type="journal article" date="2013" name="Stand. Genomic Sci.">
        <title>Complete genome sequence of Halorhodospira halophila SL1.</title>
        <authorList>
            <person name="Challacombe J.F."/>
            <person name="Majid S."/>
            <person name="Deole R."/>
            <person name="Brettin T.S."/>
            <person name="Bruce D."/>
            <person name="Delano S.F."/>
            <person name="Detter J.C."/>
            <person name="Gleasner C.D."/>
            <person name="Han C.S."/>
            <person name="Misra M."/>
            <person name="Reitenga K.G."/>
            <person name="Mikhailova N."/>
            <person name="Woyke T."/>
            <person name="Pitluck S."/>
            <person name="Nolan M."/>
            <person name="Land M.L."/>
            <person name="Saunders E."/>
            <person name="Tapia R."/>
            <person name="Lapidus A."/>
            <person name="Ivanova N."/>
            <person name="Hoff W.D."/>
        </authorList>
    </citation>
    <scope>NUCLEOTIDE SEQUENCE [LARGE SCALE GENOMIC DNA]</scope>
    <source>
        <strain evidence="4">DSM 244 / SL1</strain>
    </source>
</reference>
<dbReference type="Pfam" id="PF01266">
    <property type="entry name" value="DAO"/>
    <property type="match status" value="1"/>
</dbReference>
<dbReference type="PANTHER" id="PTHR13847:SF261">
    <property type="entry name" value="FAD-DEPENDENT OXIDOREDUCTASE FAMILY PROTEIN"/>
    <property type="match status" value="1"/>
</dbReference>
<dbReference type="Proteomes" id="UP000000647">
    <property type="component" value="Chromosome"/>
</dbReference>
<feature type="domain" description="FAD dependent oxidoreductase" evidence="2">
    <location>
        <begin position="7"/>
        <end position="334"/>
    </location>
</feature>
<gene>
    <name evidence="3" type="ordered locus">Hhal_1669</name>
</gene>
<accession>A1WXM1</accession>
<dbReference type="AlphaFoldDB" id="A1WXM1"/>
<evidence type="ECO:0000313" key="4">
    <source>
        <dbReference type="Proteomes" id="UP000000647"/>
    </source>
</evidence>
<sequence length="352" mass="37404">MSHPPFLIVGQGLAGSLVALSLLERGAAVTVVDDGAADAPSRVTPGLATPIAGPRLTFPPSGAATAAGSWQRYRRLERLFGQRLLQSHDILHMAGGREELRQFQKRSLDPAFAHWLGRQFSPGDHDGVLADPWGGFEIRGGQVNVPALLSHAAAALRAQDALRDGVVNTADLHIDADGLSWQGQRYREVIFCDGPAGSANPWLAGVGLQRVPGEVLTVSPAHPIPSHIYHGRAGYLAPQPGQHGLFRLGATYGTPDTPAAPTEAGRDTLLAQLPRLLSRPPRMEVVDHRAGTRPATPQRCPVLGRIPGKPAAVLNGLGARAMLQAPYLAERLAEHLLEDAPLPEGCLTPRPE</sequence>
<dbReference type="KEGG" id="hha:Hhal_1669"/>
<dbReference type="EMBL" id="CP000544">
    <property type="protein sequence ID" value="ABM62433.1"/>
    <property type="molecule type" value="Genomic_DNA"/>
</dbReference>